<name>A0A1E5WME5_9POAL</name>
<evidence type="ECO:0000256" key="1">
    <source>
        <dbReference type="SAM" id="SignalP"/>
    </source>
</evidence>
<accession>A0A1E5WME5</accession>
<sequence>MASSKALLLLALLASAAMLATAADQQTHDNKEKMAKDAGVKDWGAGGGSGEYSHVCEYGCCRRMYHGGCQKCCPPGGGRPEVKN</sequence>
<protein>
    <submittedName>
        <fullName evidence="2">Uncharacterized protein</fullName>
    </submittedName>
</protein>
<evidence type="ECO:0000313" key="3">
    <source>
        <dbReference type="Proteomes" id="UP000095767"/>
    </source>
</evidence>
<evidence type="ECO:0000313" key="2">
    <source>
        <dbReference type="EMBL" id="OEL38538.1"/>
    </source>
</evidence>
<dbReference type="Proteomes" id="UP000095767">
    <property type="component" value="Unassembled WGS sequence"/>
</dbReference>
<keyword evidence="1" id="KW-0732">Signal</keyword>
<organism evidence="2 3">
    <name type="scientific">Dichanthelium oligosanthes</name>
    <dbReference type="NCBI Taxonomy" id="888268"/>
    <lineage>
        <taxon>Eukaryota</taxon>
        <taxon>Viridiplantae</taxon>
        <taxon>Streptophyta</taxon>
        <taxon>Embryophyta</taxon>
        <taxon>Tracheophyta</taxon>
        <taxon>Spermatophyta</taxon>
        <taxon>Magnoliopsida</taxon>
        <taxon>Liliopsida</taxon>
        <taxon>Poales</taxon>
        <taxon>Poaceae</taxon>
        <taxon>PACMAD clade</taxon>
        <taxon>Panicoideae</taxon>
        <taxon>Panicodae</taxon>
        <taxon>Paniceae</taxon>
        <taxon>Dichantheliinae</taxon>
        <taxon>Dichanthelium</taxon>
    </lineage>
</organism>
<reference evidence="2 3" key="1">
    <citation type="submission" date="2016-09" db="EMBL/GenBank/DDBJ databases">
        <title>The draft genome of Dichanthelium oligosanthes: A C3 panicoid grass species.</title>
        <authorList>
            <person name="Studer A.J."/>
            <person name="Schnable J.C."/>
            <person name="Brutnell T.P."/>
        </authorList>
    </citation>
    <scope>NUCLEOTIDE SEQUENCE [LARGE SCALE GENOMIC DNA]</scope>
    <source>
        <strain evidence="3">cv. Kellogg 1175</strain>
        <tissue evidence="2">Leaf</tissue>
    </source>
</reference>
<proteinExistence type="predicted"/>
<comment type="caution">
    <text evidence="2">The sequence shown here is derived from an EMBL/GenBank/DDBJ whole genome shotgun (WGS) entry which is preliminary data.</text>
</comment>
<keyword evidence="3" id="KW-1185">Reference proteome</keyword>
<dbReference type="EMBL" id="LWDX02001401">
    <property type="protein sequence ID" value="OEL38538.1"/>
    <property type="molecule type" value="Genomic_DNA"/>
</dbReference>
<feature type="signal peptide" evidence="1">
    <location>
        <begin position="1"/>
        <end position="22"/>
    </location>
</feature>
<dbReference type="OrthoDB" id="10412828at2759"/>
<dbReference type="AlphaFoldDB" id="A0A1E5WME5"/>
<feature type="chain" id="PRO_5009189429" evidence="1">
    <location>
        <begin position="23"/>
        <end position="84"/>
    </location>
</feature>
<gene>
    <name evidence="2" type="ORF">BAE44_0000444</name>
</gene>